<proteinExistence type="predicted"/>
<evidence type="ECO:0000256" key="1">
    <source>
        <dbReference type="SAM" id="Phobius"/>
    </source>
</evidence>
<feature type="transmembrane region" description="Helical" evidence="1">
    <location>
        <begin position="43"/>
        <end position="61"/>
    </location>
</feature>
<evidence type="ECO:0000313" key="4">
    <source>
        <dbReference type="Proteomes" id="UP001230156"/>
    </source>
</evidence>
<organism evidence="3 4">
    <name type="scientific">Dongia sedimenti</name>
    <dbReference type="NCBI Taxonomy" id="3064282"/>
    <lineage>
        <taxon>Bacteria</taxon>
        <taxon>Pseudomonadati</taxon>
        <taxon>Pseudomonadota</taxon>
        <taxon>Alphaproteobacteria</taxon>
        <taxon>Rhodospirillales</taxon>
        <taxon>Dongiaceae</taxon>
        <taxon>Dongia</taxon>
    </lineage>
</organism>
<feature type="transmembrane region" description="Helical" evidence="1">
    <location>
        <begin position="12"/>
        <end position="31"/>
    </location>
</feature>
<dbReference type="InterPro" id="IPR025517">
    <property type="entry name" value="DUF4405"/>
</dbReference>
<feature type="transmembrane region" description="Helical" evidence="1">
    <location>
        <begin position="73"/>
        <end position="94"/>
    </location>
</feature>
<dbReference type="Pfam" id="PF14358">
    <property type="entry name" value="DUF4405"/>
    <property type="match status" value="1"/>
</dbReference>
<keyword evidence="1" id="KW-1133">Transmembrane helix</keyword>
<gene>
    <name evidence="3" type="ORF">Q8A70_10725</name>
</gene>
<accession>A0ABU0YNA9</accession>
<protein>
    <submittedName>
        <fullName evidence="3">DUF4405 domain-containing protein</fullName>
    </submittedName>
</protein>
<reference evidence="4" key="1">
    <citation type="submission" date="2023-08" db="EMBL/GenBank/DDBJ databases">
        <title>Rhodospirillaceae gen. nov., a novel taxon isolated from the Yangtze River Yuezi River estuary sludge.</title>
        <authorList>
            <person name="Ruan L."/>
        </authorList>
    </citation>
    <scope>NUCLEOTIDE SEQUENCE [LARGE SCALE GENOMIC DNA]</scope>
    <source>
        <strain evidence="4">R-7</strain>
    </source>
</reference>
<dbReference type="EMBL" id="JAUYVI010000003">
    <property type="protein sequence ID" value="MDQ7248143.1"/>
    <property type="molecule type" value="Genomic_DNA"/>
</dbReference>
<comment type="caution">
    <text evidence="3">The sequence shown here is derived from an EMBL/GenBank/DDBJ whole genome shotgun (WGS) entry which is preliminary data.</text>
</comment>
<feature type="domain" description="Flavinylation-associated cytochrome" evidence="2">
    <location>
        <begin position="10"/>
        <end position="60"/>
    </location>
</feature>
<evidence type="ECO:0000313" key="3">
    <source>
        <dbReference type="EMBL" id="MDQ7248143.1"/>
    </source>
</evidence>
<keyword evidence="1" id="KW-0472">Membrane</keyword>
<dbReference type="Proteomes" id="UP001230156">
    <property type="component" value="Unassembled WGS sequence"/>
</dbReference>
<keyword evidence="1" id="KW-0812">Transmembrane</keyword>
<keyword evidence="4" id="KW-1185">Reference proteome</keyword>
<evidence type="ECO:0000259" key="2">
    <source>
        <dbReference type="Pfam" id="PF14358"/>
    </source>
</evidence>
<dbReference type="RefSeq" id="WP_379955588.1">
    <property type="nucleotide sequence ID" value="NZ_JAUYVI010000003.1"/>
</dbReference>
<name>A0ABU0YNA9_9PROT</name>
<sequence>MPKTASLRRWATPLTIGAFLLMAVTGVVMFFEADHGLTTVVHQWFSWIFILGAGGHIAANSRPFVNYLKTRGGQASVAACLLVLAASFFSWGLVTGPQLERPIEQSLIEAPLSALAPLTGTTAEALLARLKAEGIAANAGQSVRDLARATGIGENRLLGIVFLAE</sequence>